<dbReference type="InterPro" id="IPR046357">
    <property type="entry name" value="PPIase_dom_sf"/>
</dbReference>
<reference evidence="2 3" key="1">
    <citation type="submission" date="2014-11" db="EMBL/GenBank/DDBJ databases">
        <authorList>
            <person name="Zhu J."/>
            <person name="Qi W."/>
            <person name="Song R."/>
        </authorList>
    </citation>
    <scope>NUCLEOTIDE SEQUENCE [LARGE SCALE GENOMIC DNA]</scope>
</reference>
<proteinExistence type="predicted"/>
<organism evidence="2 3">
    <name type="scientific">Vitrella brassicaformis (strain CCMP3155)</name>
    <dbReference type="NCBI Taxonomy" id="1169540"/>
    <lineage>
        <taxon>Eukaryota</taxon>
        <taxon>Sar</taxon>
        <taxon>Alveolata</taxon>
        <taxon>Colpodellida</taxon>
        <taxon>Vitrellaceae</taxon>
        <taxon>Vitrella</taxon>
    </lineage>
</organism>
<evidence type="ECO:0000313" key="3">
    <source>
        <dbReference type="Proteomes" id="UP000041254"/>
    </source>
</evidence>
<protein>
    <submittedName>
        <fullName evidence="2">Uncharacterized protein</fullName>
    </submittedName>
</protein>
<name>A0A0G4EFD6_VITBC</name>
<accession>A0A0G4EFD6</accession>
<dbReference type="PhylomeDB" id="A0A0G4EFD6"/>
<dbReference type="AlphaFoldDB" id="A0A0G4EFD6"/>
<evidence type="ECO:0000313" key="2">
    <source>
        <dbReference type="EMBL" id="CEL94691.1"/>
    </source>
</evidence>
<dbReference type="Gene3D" id="3.10.50.40">
    <property type="match status" value="1"/>
</dbReference>
<evidence type="ECO:0000256" key="1">
    <source>
        <dbReference type="SAM" id="MobiDB-lite"/>
    </source>
</evidence>
<dbReference type="EMBL" id="CDMY01000225">
    <property type="protein sequence ID" value="CEL94691.1"/>
    <property type="molecule type" value="Genomic_DNA"/>
</dbReference>
<sequence length="127" mass="14342">MDRNQANSCSTSGSEQDSESSEKAVPSLRRSPLGVSYQVLREGNGPQPQHHHRVKYDFKSLDAFGGKLKQPELKGVVAAISEVHSKWRREALLSMRVGEIRRLIVPPELNELSQDTRYIEYKLLAII</sequence>
<feature type="region of interest" description="Disordered" evidence="1">
    <location>
        <begin position="1"/>
        <end position="30"/>
    </location>
</feature>
<keyword evidence="3" id="KW-1185">Reference proteome</keyword>
<dbReference type="VEuPathDB" id="CryptoDB:Vbra_7364"/>
<dbReference type="GO" id="GO:0003755">
    <property type="term" value="F:peptidyl-prolyl cis-trans isomerase activity"/>
    <property type="evidence" value="ECO:0007669"/>
    <property type="project" value="InterPro"/>
</dbReference>
<dbReference type="Proteomes" id="UP000041254">
    <property type="component" value="Unassembled WGS sequence"/>
</dbReference>
<dbReference type="InParanoid" id="A0A0G4EFD6"/>
<gene>
    <name evidence="2" type="ORF">Vbra_7364</name>
</gene>
<dbReference type="SUPFAM" id="SSF54534">
    <property type="entry name" value="FKBP-like"/>
    <property type="match status" value="1"/>
</dbReference>